<dbReference type="AlphaFoldDB" id="A0A9X8SFS4"/>
<evidence type="ECO:0000313" key="3">
    <source>
        <dbReference type="Proteomes" id="UP000194435"/>
    </source>
</evidence>
<accession>A0A9X8SFS4</accession>
<feature type="transmembrane region" description="Helical" evidence="1">
    <location>
        <begin position="91"/>
        <end position="112"/>
    </location>
</feature>
<proteinExistence type="predicted"/>
<dbReference type="Proteomes" id="UP000194435">
    <property type="component" value="Unassembled WGS sequence"/>
</dbReference>
<organism evidence="2 3">
    <name type="scientific">Bacillus paranthracis</name>
    <dbReference type="NCBI Taxonomy" id="2026186"/>
    <lineage>
        <taxon>Bacteria</taxon>
        <taxon>Bacillati</taxon>
        <taxon>Bacillota</taxon>
        <taxon>Bacilli</taxon>
        <taxon>Bacillales</taxon>
        <taxon>Bacillaceae</taxon>
        <taxon>Bacillus</taxon>
        <taxon>Bacillus cereus group</taxon>
    </lineage>
</organism>
<protein>
    <submittedName>
        <fullName evidence="2">Uncharacterized protein</fullName>
    </submittedName>
</protein>
<dbReference type="EMBL" id="FWZC01000041">
    <property type="protein sequence ID" value="SME12559.1"/>
    <property type="molecule type" value="Genomic_DNA"/>
</dbReference>
<comment type="caution">
    <text evidence="2">The sequence shown here is derived from an EMBL/GenBank/DDBJ whole genome shotgun (WGS) entry which is preliminary data.</text>
</comment>
<keyword evidence="1" id="KW-0812">Transmembrane</keyword>
<sequence length="151" mass="17700">MKIAEYFYIGKVERELQKKIEGLIIECKLDVSSIGIEHMEVNDLKMMNAYIKSKLEVMKPTPHFNTVVTFAVAIITIMLTTVLTINAKDNAPFVVIMCSGIFTVIFFLFWFLEKRFKKIIESGHYLLNLLDIYIEEKEKEKEKEEKRIDKI</sequence>
<reference evidence="2 3" key="1">
    <citation type="submission" date="2017-04" db="EMBL/GenBank/DDBJ databases">
        <authorList>
            <person name="Criscuolo A."/>
        </authorList>
    </citation>
    <scope>NUCLEOTIDE SEQUENCE [LARGE SCALE GENOMIC DNA]</scope>
    <source>
        <strain evidence="2">16-00221</strain>
    </source>
</reference>
<evidence type="ECO:0000256" key="1">
    <source>
        <dbReference type="SAM" id="Phobius"/>
    </source>
</evidence>
<evidence type="ECO:0000313" key="2">
    <source>
        <dbReference type="EMBL" id="SME12559.1"/>
    </source>
</evidence>
<keyword evidence="1" id="KW-0472">Membrane</keyword>
<name>A0A9X8SFS4_9BACI</name>
<feature type="transmembrane region" description="Helical" evidence="1">
    <location>
        <begin position="64"/>
        <end position="85"/>
    </location>
</feature>
<dbReference type="RefSeq" id="WP_076874054.1">
    <property type="nucleotide sequence ID" value="NZ_FWZC01000041.1"/>
</dbReference>
<gene>
    <name evidence="2" type="ORF">BACERE00221_02793</name>
</gene>
<keyword evidence="1" id="KW-1133">Transmembrane helix</keyword>